<feature type="region of interest" description="Disordered" evidence="1">
    <location>
        <begin position="1"/>
        <end position="60"/>
    </location>
</feature>
<sequence length="60" mass="7155">MQLAATDRYPLNARIESPLGRPEGRYPLHARSPRPVFRPRVRQQTPRRNYFLRTPEKLKV</sequence>
<keyword evidence="3" id="KW-1185">Reference proteome</keyword>
<reference evidence="2" key="1">
    <citation type="submission" date="2015-04" db="UniProtKB">
        <authorList>
            <consortium name="EnsemblPlants"/>
        </authorList>
    </citation>
    <scope>IDENTIFICATION</scope>
    <source>
        <strain evidence="2">SL10</strain>
    </source>
</reference>
<accession>A0A0E0FKG9</accession>
<name>A0A0E0FKG9_ORYNI</name>
<dbReference type="Proteomes" id="UP000006591">
    <property type="component" value="Chromosome 1"/>
</dbReference>
<dbReference type="AlphaFoldDB" id="A0A0E0FKG9"/>
<evidence type="ECO:0000313" key="3">
    <source>
        <dbReference type="Proteomes" id="UP000006591"/>
    </source>
</evidence>
<reference evidence="2" key="2">
    <citation type="submission" date="2018-04" db="EMBL/GenBank/DDBJ databases">
        <title>OnivRS2 (Oryza nivara Reference Sequence Version 2).</title>
        <authorList>
            <person name="Zhang J."/>
            <person name="Kudrna D."/>
            <person name="Lee S."/>
            <person name="Talag J."/>
            <person name="Rajasekar S."/>
            <person name="Welchert J."/>
            <person name="Hsing Y.-I."/>
            <person name="Wing R.A."/>
        </authorList>
    </citation>
    <scope>NUCLEOTIDE SEQUENCE [LARGE SCALE GENOMIC DNA]</scope>
</reference>
<organism evidence="2">
    <name type="scientific">Oryza nivara</name>
    <name type="common">Indian wild rice</name>
    <name type="synonym">Oryza sativa f. spontanea</name>
    <dbReference type="NCBI Taxonomy" id="4536"/>
    <lineage>
        <taxon>Eukaryota</taxon>
        <taxon>Viridiplantae</taxon>
        <taxon>Streptophyta</taxon>
        <taxon>Embryophyta</taxon>
        <taxon>Tracheophyta</taxon>
        <taxon>Spermatophyta</taxon>
        <taxon>Magnoliopsida</taxon>
        <taxon>Liliopsida</taxon>
        <taxon>Poales</taxon>
        <taxon>Poaceae</taxon>
        <taxon>BOP clade</taxon>
        <taxon>Oryzoideae</taxon>
        <taxon>Oryzeae</taxon>
        <taxon>Oryzinae</taxon>
        <taxon>Oryza</taxon>
    </lineage>
</organism>
<dbReference type="Gramene" id="ONIVA01G14600.1">
    <property type="protein sequence ID" value="ONIVA01G14600.1"/>
    <property type="gene ID" value="ONIVA01G14600"/>
</dbReference>
<evidence type="ECO:0000256" key="1">
    <source>
        <dbReference type="SAM" id="MobiDB-lite"/>
    </source>
</evidence>
<dbReference type="EnsemblPlants" id="ONIVA01G14600.1">
    <property type="protein sequence ID" value="ONIVA01G14600.1"/>
    <property type="gene ID" value="ONIVA01G14600"/>
</dbReference>
<dbReference type="HOGENOM" id="CLU_2945683_0_0_1"/>
<proteinExistence type="predicted"/>
<evidence type="ECO:0000313" key="2">
    <source>
        <dbReference type="EnsemblPlants" id="ONIVA01G14600.1"/>
    </source>
</evidence>
<protein>
    <submittedName>
        <fullName evidence="2">Uncharacterized protein</fullName>
    </submittedName>
</protein>